<accession>A0A1H7J8R4</accession>
<feature type="transmembrane region" description="Helical" evidence="1">
    <location>
        <begin position="74"/>
        <end position="95"/>
    </location>
</feature>
<dbReference type="RefSeq" id="WP_093003677.1">
    <property type="nucleotide sequence ID" value="NZ_FNZZ01000001.1"/>
</dbReference>
<keyword evidence="3" id="KW-1185">Reference proteome</keyword>
<feature type="transmembrane region" description="Helical" evidence="1">
    <location>
        <begin position="15"/>
        <end position="34"/>
    </location>
</feature>
<evidence type="ECO:0000313" key="2">
    <source>
        <dbReference type="EMBL" id="SEK70744.1"/>
    </source>
</evidence>
<evidence type="ECO:0000256" key="1">
    <source>
        <dbReference type="SAM" id="Phobius"/>
    </source>
</evidence>
<sequence>MSVSAAPAPRTAPRLAMWLVFAAILVAPLIAMRFTDQVNWTAFDFAAAAALLALLGLSVEAATRLLHRPLARRAAVAAAVVLVALIWAEGAVGIFH</sequence>
<gene>
    <name evidence="2" type="ORF">SAMN05216382_0960</name>
</gene>
<keyword evidence="1" id="KW-0812">Transmembrane</keyword>
<feature type="transmembrane region" description="Helical" evidence="1">
    <location>
        <begin position="40"/>
        <end position="62"/>
    </location>
</feature>
<dbReference type="AlphaFoldDB" id="A0A1H7J8R4"/>
<organism evidence="2 3">
    <name type="scientific">Sphingomonas palmae</name>
    <dbReference type="NCBI Taxonomy" id="1855283"/>
    <lineage>
        <taxon>Bacteria</taxon>
        <taxon>Pseudomonadati</taxon>
        <taxon>Pseudomonadota</taxon>
        <taxon>Alphaproteobacteria</taxon>
        <taxon>Sphingomonadales</taxon>
        <taxon>Sphingomonadaceae</taxon>
        <taxon>Sphingomonas</taxon>
    </lineage>
</organism>
<dbReference type="STRING" id="1855283.SAMN05216382_0960"/>
<name>A0A1H7J8R4_9SPHN</name>
<proteinExistence type="predicted"/>
<protein>
    <submittedName>
        <fullName evidence="2">Uncharacterized protein</fullName>
    </submittedName>
</protein>
<keyword evidence="1" id="KW-0472">Membrane</keyword>
<reference evidence="3" key="1">
    <citation type="submission" date="2016-10" db="EMBL/GenBank/DDBJ databases">
        <authorList>
            <person name="Varghese N."/>
            <person name="Submissions S."/>
        </authorList>
    </citation>
    <scope>NUCLEOTIDE SEQUENCE [LARGE SCALE GENOMIC DNA]</scope>
    <source>
        <strain evidence="3">JS21-1</strain>
    </source>
</reference>
<keyword evidence="1" id="KW-1133">Transmembrane helix</keyword>
<dbReference type="EMBL" id="FNZZ01000001">
    <property type="protein sequence ID" value="SEK70744.1"/>
    <property type="molecule type" value="Genomic_DNA"/>
</dbReference>
<dbReference type="Proteomes" id="UP000199214">
    <property type="component" value="Unassembled WGS sequence"/>
</dbReference>
<evidence type="ECO:0000313" key="3">
    <source>
        <dbReference type="Proteomes" id="UP000199214"/>
    </source>
</evidence>